<dbReference type="Proteomes" id="UP000001176">
    <property type="component" value="Chromosome"/>
</dbReference>
<proteinExistence type="predicted"/>
<gene>
    <name evidence="2" type="ordered locus">GDI0240</name>
</gene>
<feature type="compositionally biased region" description="Basic and acidic residues" evidence="1">
    <location>
        <begin position="18"/>
        <end position="28"/>
    </location>
</feature>
<dbReference type="KEGG" id="gdi:GDI0240"/>
<evidence type="ECO:0000256" key="1">
    <source>
        <dbReference type="SAM" id="MobiDB-lite"/>
    </source>
</evidence>
<keyword evidence="3" id="KW-1185">Reference proteome</keyword>
<sequence length="57" mass="6562">MSSWNDRRPRKVSLKIGETAHGHGAGRDRHAPEIAVARCFSHRRQFQCHLPLCLLTR</sequence>
<dbReference type="AlphaFoldDB" id="A9H2Q0"/>
<evidence type="ECO:0000313" key="2">
    <source>
        <dbReference type="EMBL" id="CAP54183.1"/>
    </source>
</evidence>
<name>A9H2Q0_GLUDA</name>
<evidence type="ECO:0000313" key="3">
    <source>
        <dbReference type="Proteomes" id="UP000001176"/>
    </source>
</evidence>
<dbReference type="EMBL" id="AM889285">
    <property type="protein sequence ID" value="CAP54183.1"/>
    <property type="molecule type" value="Genomic_DNA"/>
</dbReference>
<accession>A9H2Q0</accession>
<reference evidence="2 3" key="1">
    <citation type="journal article" date="2009" name="BMC Genomics">
        <title>Complete genome sequence of the sugarcane nitrogen-fixing endophyte Gluconacetobacter diazotrophicus Pal5.</title>
        <authorList>
            <person name="Bertalan M."/>
            <person name="Albano R."/>
            <person name="Padua V."/>
            <person name="Rouws L."/>
            <person name="Rojas C."/>
            <person name="Hemerly A."/>
            <person name="Teixeira K."/>
            <person name="Schwab S."/>
            <person name="Araujo J."/>
            <person name="Oliveira A."/>
            <person name="Franca L."/>
            <person name="Magalhaes V."/>
            <person name="Alqueres S."/>
            <person name="Cardoso A."/>
            <person name="Almeida W."/>
            <person name="Loureiro M.M."/>
            <person name="Nogueira E."/>
            <person name="Cidade D."/>
            <person name="Oliveira D."/>
            <person name="Simao T."/>
            <person name="Macedo J."/>
            <person name="Valadao A."/>
            <person name="Dreschsel M."/>
            <person name="Freitas F."/>
            <person name="Vidal M."/>
            <person name="Guedes H."/>
            <person name="Rodrigues E."/>
            <person name="Meneses C."/>
            <person name="Brioso P."/>
            <person name="Pozzer L."/>
            <person name="Figueiredo D."/>
            <person name="Montano H."/>
            <person name="Junior J."/>
            <person name="Filho G."/>
            <person name="Flores V."/>
            <person name="Ferreira B."/>
            <person name="Branco A."/>
            <person name="Gonzalez P."/>
            <person name="Guillobel H."/>
            <person name="Lemos M."/>
            <person name="Seibel L."/>
            <person name="Macedo J."/>
            <person name="Alves-Ferreira M."/>
            <person name="Sachetto-Martins G."/>
            <person name="Coelho A."/>
            <person name="Santos E."/>
            <person name="Amaral G."/>
            <person name="Neves A."/>
            <person name="Pacheco A.B."/>
            <person name="Carvalho D."/>
            <person name="Lery L."/>
            <person name="Bisch P."/>
            <person name="Rossle S.C."/>
            <person name="Urmenyi T."/>
            <person name="Kruger W.V."/>
            <person name="Martins O."/>
            <person name="Baldani J.I."/>
            <person name="Ferreira P.C."/>
        </authorList>
    </citation>
    <scope>NUCLEOTIDE SEQUENCE [LARGE SCALE GENOMIC DNA]</scope>
    <source>
        <strain evidence="3">ATCC 49037 / DSM 5601 / CCUG 37298 / CIP 103539 / LMG 7603 / PAl5</strain>
    </source>
</reference>
<feature type="region of interest" description="Disordered" evidence="1">
    <location>
        <begin position="1"/>
        <end position="28"/>
    </location>
</feature>
<organism evidence="2 3">
    <name type="scientific">Gluconacetobacter diazotrophicus (strain ATCC 49037 / DSM 5601 / CCUG 37298 / CIP 103539 / LMG 7603 / PAl5)</name>
    <dbReference type="NCBI Taxonomy" id="272568"/>
    <lineage>
        <taxon>Bacteria</taxon>
        <taxon>Pseudomonadati</taxon>
        <taxon>Pseudomonadota</taxon>
        <taxon>Alphaproteobacteria</taxon>
        <taxon>Acetobacterales</taxon>
        <taxon>Acetobacteraceae</taxon>
        <taxon>Gluconacetobacter</taxon>
    </lineage>
</organism>
<protein>
    <submittedName>
        <fullName evidence="2">Uncharacterized protein</fullName>
    </submittedName>
</protein>